<feature type="region of interest" description="Disordered" evidence="1">
    <location>
        <begin position="121"/>
        <end position="211"/>
    </location>
</feature>
<dbReference type="InterPro" id="IPR029146">
    <property type="entry name" value="Ten1_animal_plant"/>
</dbReference>
<dbReference type="AlphaFoldDB" id="A0A9P6J1T2"/>
<organism evidence="2 3">
    <name type="scientific">Modicella reniformis</name>
    <dbReference type="NCBI Taxonomy" id="1440133"/>
    <lineage>
        <taxon>Eukaryota</taxon>
        <taxon>Fungi</taxon>
        <taxon>Fungi incertae sedis</taxon>
        <taxon>Mucoromycota</taxon>
        <taxon>Mortierellomycotina</taxon>
        <taxon>Mortierellomycetes</taxon>
        <taxon>Mortierellales</taxon>
        <taxon>Mortierellaceae</taxon>
        <taxon>Modicella</taxon>
    </lineage>
</organism>
<dbReference type="EMBL" id="JAAAHW010006552">
    <property type="protein sequence ID" value="KAF9958626.1"/>
    <property type="molecule type" value="Genomic_DNA"/>
</dbReference>
<dbReference type="InterPro" id="IPR012340">
    <property type="entry name" value="NA-bd_OB-fold"/>
</dbReference>
<dbReference type="OrthoDB" id="342190at2759"/>
<evidence type="ECO:0000256" key="1">
    <source>
        <dbReference type="SAM" id="MobiDB-lite"/>
    </source>
</evidence>
<dbReference type="GO" id="GO:0003697">
    <property type="term" value="F:single-stranded DNA binding"/>
    <property type="evidence" value="ECO:0007669"/>
    <property type="project" value="InterPro"/>
</dbReference>
<reference evidence="2" key="1">
    <citation type="journal article" date="2020" name="Fungal Divers.">
        <title>Resolving the Mortierellaceae phylogeny through synthesis of multi-gene phylogenetics and phylogenomics.</title>
        <authorList>
            <person name="Vandepol N."/>
            <person name="Liber J."/>
            <person name="Desiro A."/>
            <person name="Na H."/>
            <person name="Kennedy M."/>
            <person name="Barry K."/>
            <person name="Grigoriev I.V."/>
            <person name="Miller A.N."/>
            <person name="O'Donnell K."/>
            <person name="Stajich J.E."/>
            <person name="Bonito G."/>
        </authorList>
    </citation>
    <scope>NUCLEOTIDE SEQUENCE</scope>
    <source>
        <strain evidence="2">MES-2147</strain>
    </source>
</reference>
<keyword evidence="3" id="KW-1185">Reference proteome</keyword>
<evidence type="ECO:0000313" key="2">
    <source>
        <dbReference type="EMBL" id="KAF9958626.1"/>
    </source>
</evidence>
<dbReference type="GO" id="GO:1990879">
    <property type="term" value="C:CST complex"/>
    <property type="evidence" value="ECO:0007669"/>
    <property type="project" value="InterPro"/>
</dbReference>
<feature type="compositionally biased region" description="Basic and acidic residues" evidence="1">
    <location>
        <begin position="182"/>
        <end position="194"/>
    </location>
</feature>
<sequence length="324" mass="36800">MGNVPEYELVFLNELHEKLKRLNPKKTPFAGLYRILGRLIEYDLSSQIAKVESCFHREYTRSAPAEAPAVAAVAVAAAAAAASDKTVKKEKPLIKAGSDHYPPNHDVIDLTLEDDEIEPAELEFMDDENKNETKAEEDDDDEYEGQQEKESKVTPTVYCEIIDLTPNDEDVESPGATQCESIDNKPRWKGEYGPRKRASAPPPPSPSPSPMKILRQPILSNFQQKVVGERKIITTVQKKAPKIILWIDTQLLAPQKYELRALFQFIGEVVNVDGHWILQARTCRNMEGLDLYNYRQSILLTRELMQQYQVNREPDSVTSSEFKR</sequence>
<comment type="caution">
    <text evidence="2">The sequence shown here is derived from an EMBL/GenBank/DDBJ whole genome shotgun (WGS) entry which is preliminary data.</text>
</comment>
<protein>
    <submittedName>
        <fullName evidence="2">Uncharacterized protein</fullName>
    </submittedName>
</protein>
<dbReference type="Proteomes" id="UP000749646">
    <property type="component" value="Unassembled WGS sequence"/>
</dbReference>
<feature type="compositionally biased region" description="Pro residues" evidence="1">
    <location>
        <begin position="200"/>
        <end position="209"/>
    </location>
</feature>
<feature type="compositionally biased region" description="Acidic residues" evidence="1">
    <location>
        <begin position="135"/>
        <end position="145"/>
    </location>
</feature>
<dbReference type="Pfam" id="PF15490">
    <property type="entry name" value="Ten1_2"/>
    <property type="match status" value="1"/>
</dbReference>
<name>A0A9P6J1T2_9FUNG</name>
<gene>
    <name evidence="2" type="ORF">BGZ65_001301</name>
</gene>
<dbReference type="Gene3D" id="2.40.50.140">
    <property type="entry name" value="Nucleic acid-binding proteins"/>
    <property type="match status" value="1"/>
</dbReference>
<evidence type="ECO:0000313" key="3">
    <source>
        <dbReference type="Proteomes" id="UP000749646"/>
    </source>
</evidence>
<proteinExistence type="predicted"/>
<accession>A0A9P6J1T2</accession>